<gene>
    <name evidence="1" type="ORF">UV10_C0036G0001</name>
</gene>
<comment type="caution">
    <text evidence="1">The sequence shown here is derived from an EMBL/GenBank/DDBJ whole genome shotgun (WGS) entry which is preliminary data.</text>
</comment>
<proteinExistence type="predicted"/>
<evidence type="ECO:0000313" key="1">
    <source>
        <dbReference type="EMBL" id="KKS44992.1"/>
    </source>
</evidence>
<name>A0A0G0Z8G4_9BACT</name>
<organism evidence="1 2">
    <name type="scientific">Candidatus Azambacteria bacterium GW2011_GWA1_42_19</name>
    <dbReference type="NCBI Taxonomy" id="1618609"/>
    <lineage>
        <taxon>Bacteria</taxon>
        <taxon>Candidatus Azamiibacteriota</taxon>
    </lineage>
</organism>
<evidence type="ECO:0000313" key="2">
    <source>
        <dbReference type="Proteomes" id="UP000034951"/>
    </source>
</evidence>
<dbReference type="Proteomes" id="UP000034951">
    <property type="component" value="Unassembled WGS sequence"/>
</dbReference>
<feature type="non-terminal residue" evidence="1">
    <location>
        <position position="32"/>
    </location>
</feature>
<protein>
    <submittedName>
        <fullName evidence="1">Uncharacterized protein</fullName>
    </submittedName>
</protein>
<dbReference type="AlphaFoldDB" id="A0A0G0Z8G4"/>
<dbReference type="EMBL" id="LCDE01000036">
    <property type="protein sequence ID" value="KKS44992.1"/>
    <property type="molecule type" value="Genomic_DNA"/>
</dbReference>
<reference evidence="1 2" key="1">
    <citation type="journal article" date="2015" name="Nature">
        <title>rRNA introns, odd ribosomes, and small enigmatic genomes across a large radiation of phyla.</title>
        <authorList>
            <person name="Brown C.T."/>
            <person name="Hug L.A."/>
            <person name="Thomas B.C."/>
            <person name="Sharon I."/>
            <person name="Castelle C.J."/>
            <person name="Singh A."/>
            <person name="Wilkins M.J."/>
            <person name="Williams K.H."/>
            <person name="Banfield J.F."/>
        </authorList>
    </citation>
    <scope>NUCLEOTIDE SEQUENCE [LARGE SCALE GENOMIC DNA]</scope>
</reference>
<accession>A0A0G0Z8G4</accession>
<sequence>MDNKTIQTYNRFAKEYDEETADFWEKFPKTFI</sequence>